<dbReference type="InterPro" id="IPR024787">
    <property type="entry name" value="EcsC"/>
</dbReference>
<dbReference type="PANTHER" id="PTHR41260">
    <property type="entry name" value="PROTEIN ECSC"/>
    <property type="match status" value="1"/>
</dbReference>
<dbReference type="Proteomes" id="UP001211894">
    <property type="component" value="Unassembled WGS sequence"/>
</dbReference>
<proteinExistence type="predicted"/>
<dbReference type="EMBL" id="JAQKAB010000004">
    <property type="protein sequence ID" value="MDA7026535.1"/>
    <property type="molecule type" value="Genomic_DNA"/>
</dbReference>
<evidence type="ECO:0000313" key="1">
    <source>
        <dbReference type="EMBL" id="MDA7026535.1"/>
    </source>
</evidence>
<protein>
    <submittedName>
        <fullName evidence="1">EcsC family protein</fullName>
    </submittedName>
</protein>
<keyword evidence="2" id="KW-1185">Reference proteome</keyword>
<dbReference type="PANTHER" id="PTHR41260:SF1">
    <property type="entry name" value="PROTEIN ECSC"/>
    <property type="match status" value="1"/>
</dbReference>
<dbReference type="RefSeq" id="WP_271340389.1">
    <property type="nucleotide sequence ID" value="NZ_JAQKAB010000004.1"/>
</dbReference>
<name>A0ABT4X2M1_9BACI</name>
<organism evidence="1 2">
    <name type="scientific">Bacillus changyiensis</name>
    <dbReference type="NCBI Taxonomy" id="3004103"/>
    <lineage>
        <taxon>Bacteria</taxon>
        <taxon>Bacillati</taxon>
        <taxon>Bacillota</taxon>
        <taxon>Bacilli</taxon>
        <taxon>Bacillales</taxon>
        <taxon>Bacillaceae</taxon>
        <taxon>Bacillus</taxon>
    </lineage>
</organism>
<evidence type="ECO:0000313" key="2">
    <source>
        <dbReference type="Proteomes" id="UP001211894"/>
    </source>
</evidence>
<gene>
    <name evidence="1" type="ORF">PJ311_07880</name>
</gene>
<reference evidence="1 2" key="1">
    <citation type="submission" date="2023-01" db="EMBL/GenBank/DDBJ databases">
        <title>Bacillus changyiensis sp. nov., isolated from a coastal deposit.</title>
        <authorList>
            <person name="Xiao G."/>
            <person name="Lai Q."/>
            <person name="Hu Z."/>
            <person name="Shao Z."/>
        </authorList>
    </citation>
    <scope>NUCLEOTIDE SEQUENCE [LARGE SCALE GENOMIC DNA]</scope>
    <source>
        <strain evidence="1 2">CLL-7-23</strain>
    </source>
</reference>
<accession>A0ABT4X2M1</accession>
<comment type="caution">
    <text evidence="1">The sequence shown here is derived from an EMBL/GenBank/DDBJ whole genome shotgun (WGS) entry which is preliminary data.</text>
</comment>
<dbReference type="Pfam" id="PF12787">
    <property type="entry name" value="EcsC"/>
    <property type="match status" value="1"/>
</dbReference>
<sequence>MQNDQADLEAQLKLVEEWEKEQQKEWFWEKIGRLPFKILDKLTPAFIQDKIGVLLDEVGGFIQNGGQYLTSEKRLIEHFQNKLPNETMETVADIQKAPLSVMDQICEELGKTRANMATVQGATTGVGGLFTLAVDIPAILGLSLKTLQDIAISYGYDPKEKTERMFIIKCLQLSAADIVGKKVLIQELSQYHQQPEARQNMISQIQGWREVVYNYRDSFGWKKLFQMVPVAGILFGAISNRSMVNGVAETGMMMYKKRRILEKLAEIEKIDLEKDA</sequence>